<proteinExistence type="predicted"/>
<keyword evidence="1" id="KW-1185">Reference proteome</keyword>
<dbReference type="RefSeq" id="XP_006815427.1">
    <property type="nucleotide sequence ID" value="XM_006815364.1"/>
</dbReference>
<dbReference type="Proteomes" id="UP000694865">
    <property type="component" value="Unplaced"/>
</dbReference>
<protein>
    <submittedName>
        <fullName evidence="2">Uncharacterized protein LOC100375213</fullName>
    </submittedName>
</protein>
<organism evidence="1 2">
    <name type="scientific">Saccoglossus kowalevskii</name>
    <name type="common">Acorn worm</name>
    <dbReference type="NCBI Taxonomy" id="10224"/>
    <lineage>
        <taxon>Eukaryota</taxon>
        <taxon>Metazoa</taxon>
        <taxon>Hemichordata</taxon>
        <taxon>Enteropneusta</taxon>
        <taxon>Harrimaniidae</taxon>
        <taxon>Saccoglossus</taxon>
    </lineage>
</organism>
<reference evidence="2" key="1">
    <citation type="submission" date="2025-08" db="UniProtKB">
        <authorList>
            <consortium name="RefSeq"/>
        </authorList>
    </citation>
    <scope>IDENTIFICATION</scope>
    <source>
        <tissue evidence="2">Testes</tissue>
    </source>
</reference>
<name>A0ABM0M5Y6_SACKO</name>
<evidence type="ECO:0000313" key="2">
    <source>
        <dbReference type="RefSeq" id="XP_006815427.1"/>
    </source>
</evidence>
<accession>A0ABM0M5Y6</accession>
<dbReference type="GeneID" id="100375213"/>
<evidence type="ECO:0000313" key="1">
    <source>
        <dbReference type="Proteomes" id="UP000694865"/>
    </source>
</evidence>
<gene>
    <name evidence="2" type="primary">LOC100375213</name>
</gene>
<sequence>MKDTRGVIAKTWGAIKSFVGVSDNSTRVEMIDTIILHIYADRKNIIDDAITKINQLMESESIDTTIAKDTVNKLTDEDMSEIYQVAEPLKVKVQQIDTGRVKQLRIQGITQSVMQVLNVYRTHDYIDNM</sequence>